<feature type="non-terminal residue" evidence="1">
    <location>
        <position position="76"/>
    </location>
</feature>
<gene>
    <name evidence="1" type="ORF">RIMI_LOCUS12664162</name>
</gene>
<dbReference type="EMBL" id="CAUEEQ010030367">
    <property type="protein sequence ID" value="CAJ0949601.1"/>
    <property type="molecule type" value="Genomic_DNA"/>
</dbReference>
<reference evidence="1" key="1">
    <citation type="submission" date="2023-07" db="EMBL/GenBank/DDBJ databases">
        <authorList>
            <person name="Stuckert A."/>
        </authorList>
    </citation>
    <scope>NUCLEOTIDE SEQUENCE</scope>
</reference>
<protein>
    <submittedName>
        <fullName evidence="1">Uncharacterized protein</fullName>
    </submittedName>
</protein>
<evidence type="ECO:0000313" key="2">
    <source>
        <dbReference type="Proteomes" id="UP001176940"/>
    </source>
</evidence>
<comment type="caution">
    <text evidence="1">The sequence shown here is derived from an EMBL/GenBank/DDBJ whole genome shotgun (WGS) entry which is preliminary data.</text>
</comment>
<keyword evidence="2" id="KW-1185">Reference proteome</keyword>
<dbReference type="Proteomes" id="UP001176940">
    <property type="component" value="Unassembled WGS sequence"/>
</dbReference>
<evidence type="ECO:0000313" key="1">
    <source>
        <dbReference type="EMBL" id="CAJ0949601.1"/>
    </source>
</evidence>
<name>A0ABN9LTX5_9NEOB</name>
<accession>A0ABN9LTX5</accession>
<sequence>MEVFIKYDNLREACVSAIKGLETYKNITADDMVSPRHLCVQEICLVRVLPWLHKHLKDDLTFQAGIRNYEEVVCPA</sequence>
<proteinExistence type="predicted"/>
<organism evidence="1 2">
    <name type="scientific">Ranitomeya imitator</name>
    <name type="common">mimic poison frog</name>
    <dbReference type="NCBI Taxonomy" id="111125"/>
    <lineage>
        <taxon>Eukaryota</taxon>
        <taxon>Metazoa</taxon>
        <taxon>Chordata</taxon>
        <taxon>Craniata</taxon>
        <taxon>Vertebrata</taxon>
        <taxon>Euteleostomi</taxon>
        <taxon>Amphibia</taxon>
        <taxon>Batrachia</taxon>
        <taxon>Anura</taxon>
        <taxon>Neobatrachia</taxon>
        <taxon>Hyloidea</taxon>
        <taxon>Dendrobatidae</taxon>
        <taxon>Dendrobatinae</taxon>
        <taxon>Ranitomeya</taxon>
    </lineage>
</organism>